<protein>
    <submittedName>
        <fullName evidence="1">Uncharacterized protein</fullName>
    </submittedName>
</protein>
<proteinExistence type="predicted"/>
<sequence>MTYIVSYQKFIDSHRSVEITLPVDSETNQRIGDELATIDGVTYVAIPTGIDLPEQPLVITVTPVTLTADQKILIAAASPLVRVINDQVKESIAAKYSITDELRLIRTQPSADFTAYDAYVESCRAVGRSKKSALGL</sequence>
<organism evidence="1">
    <name type="scientific">uncultured Caudovirales phage</name>
    <dbReference type="NCBI Taxonomy" id="2100421"/>
    <lineage>
        <taxon>Viruses</taxon>
        <taxon>Duplodnaviria</taxon>
        <taxon>Heunggongvirae</taxon>
        <taxon>Uroviricota</taxon>
        <taxon>Caudoviricetes</taxon>
        <taxon>Peduoviridae</taxon>
        <taxon>Maltschvirus</taxon>
        <taxon>Maltschvirus maltsch</taxon>
    </lineage>
</organism>
<dbReference type="EMBL" id="LR796151">
    <property type="protein sequence ID" value="CAB4121545.1"/>
    <property type="molecule type" value="Genomic_DNA"/>
</dbReference>
<gene>
    <name evidence="1" type="ORF">UFOVP14_27</name>
</gene>
<name>A0A6J5KJ44_9CAUD</name>
<reference evidence="1" key="1">
    <citation type="submission" date="2020-04" db="EMBL/GenBank/DDBJ databases">
        <authorList>
            <person name="Chiriac C."/>
            <person name="Salcher M."/>
            <person name="Ghai R."/>
            <person name="Kavagutti S V."/>
        </authorList>
    </citation>
    <scope>NUCLEOTIDE SEQUENCE</scope>
</reference>
<evidence type="ECO:0000313" key="1">
    <source>
        <dbReference type="EMBL" id="CAB4121545.1"/>
    </source>
</evidence>
<accession>A0A6J5KJ44</accession>